<organism evidence="1">
    <name type="scientific">Arundo donax</name>
    <name type="common">Giant reed</name>
    <name type="synonym">Donax arundinaceus</name>
    <dbReference type="NCBI Taxonomy" id="35708"/>
    <lineage>
        <taxon>Eukaryota</taxon>
        <taxon>Viridiplantae</taxon>
        <taxon>Streptophyta</taxon>
        <taxon>Embryophyta</taxon>
        <taxon>Tracheophyta</taxon>
        <taxon>Spermatophyta</taxon>
        <taxon>Magnoliopsida</taxon>
        <taxon>Liliopsida</taxon>
        <taxon>Poales</taxon>
        <taxon>Poaceae</taxon>
        <taxon>PACMAD clade</taxon>
        <taxon>Arundinoideae</taxon>
        <taxon>Arundineae</taxon>
        <taxon>Arundo</taxon>
    </lineage>
</organism>
<reference evidence="1" key="1">
    <citation type="submission" date="2014-09" db="EMBL/GenBank/DDBJ databases">
        <authorList>
            <person name="Magalhaes I.L.F."/>
            <person name="Oliveira U."/>
            <person name="Santos F.R."/>
            <person name="Vidigal T.H.D.A."/>
            <person name="Brescovit A.D."/>
            <person name="Santos A.J."/>
        </authorList>
    </citation>
    <scope>NUCLEOTIDE SEQUENCE</scope>
    <source>
        <tissue evidence="1">Shoot tissue taken approximately 20 cm above the soil surface</tissue>
    </source>
</reference>
<reference evidence="1" key="2">
    <citation type="journal article" date="2015" name="Data Brief">
        <title>Shoot transcriptome of the giant reed, Arundo donax.</title>
        <authorList>
            <person name="Barrero R.A."/>
            <person name="Guerrero F.D."/>
            <person name="Moolhuijzen P."/>
            <person name="Goolsby J.A."/>
            <person name="Tidwell J."/>
            <person name="Bellgard S.E."/>
            <person name="Bellgard M.I."/>
        </authorList>
    </citation>
    <scope>NUCLEOTIDE SEQUENCE</scope>
    <source>
        <tissue evidence="1">Shoot tissue taken approximately 20 cm above the soil surface</tissue>
    </source>
</reference>
<name>A0A0A9G2T5_ARUDO</name>
<dbReference type="EMBL" id="GBRH01181040">
    <property type="protein sequence ID" value="JAE16856.1"/>
    <property type="molecule type" value="Transcribed_RNA"/>
</dbReference>
<evidence type="ECO:0000313" key="1">
    <source>
        <dbReference type="EMBL" id="JAE16856.1"/>
    </source>
</evidence>
<accession>A0A0A9G2T5</accession>
<protein>
    <submittedName>
        <fullName evidence="1">Uncharacterized protein</fullName>
    </submittedName>
</protein>
<dbReference type="AlphaFoldDB" id="A0A0A9G2T5"/>
<proteinExistence type="predicted"/>
<sequence length="26" mass="2672">MLDTVSSGSCPSDLIAIAVTDEQCTD</sequence>